<dbReference type="Proteomes" id="UP000226191">
    <property type="component" value="Unassembled WGS sequence"/>
</dbReference>
<dbReference type="GeneID" id="92858151"/>
<protein>
    <submittedName>
        <fullName evidence="4">CoA transferase</fullName>
    </submittedName>
</protein>
<dbReference type="PANTHER" id="PTHR48207">
    <property type="entry name" value="SUCCINATE--HYDROXYMETHYLGLUTARATE COA-TRANSFERASE"/>
    <property type="match status" value="1"/>
</dbReference>
<dbReference type="PANTHER" id="PTHR48207:SF3">
    <property type="entry name" value="SUCCINATE--HYDROXYMETHYLGLUTARATE COA-TRANSFERASE"/>
    <property type="match status" value="1"/>
</dbReference>
<dbReference type="InterPro" id="IPR003673">
    <property type="entry name" value="CoA-Trfase_fam_III"/>
</dbReference>
<dbReference type="GO" id="GO:0008410">
    <property type="term" value="F:CoA-transferase activity"/>
    <property type="evidence" value="ECO:0007669"/>
    <property type="project" value="TreeGrafter"/>
</dbReference>
<dbReference type="RefSeq" id="WP_002516351.1">
    <property type="nucleotide sequence ID" value="NZ_AP022844.1"/>
</dbReference>
<dbReference type="EMBL" id="MVCE01000003">
    <property type="protein sequence ID" value="PGF33939.1"/>
    <property type="molecule type" value="Genomic_DNA"/>
</dbReference>
<evidence type="ECO:0000313" key="5">
    <source>
        <dbReference type="Proteomes" id="UP000226191"/>
    </source>
</evidence>
<proteinExistence type="predicted"/>
<feature type="region of interest" description="Disordered" evidence="2">
    <location>
        <begin position="360"/>
        <end position="388"/>
    </location>
</feature>
<dbReference type="Gene3D" id="3.40.50.10540">
    <property type="entry name" value="Crotonobetainyl-coa:carnitine coa-transferase, domain 1"/>
    <property type="match status" value="1"/>
</dbReference>
<evidence type="ECO:0000313" key="4">
    <source>
        <dbReference type="EMBL" id="PGF33939.1"/>
    </source>
</evidence>
<evidence type="ECO:0000313" key="6">
    <source>
        <dbReference type="Proteomes" id="UP000256621"/>
    </source>
</evidence>
<dbReference type="SUPFAM" id="SSF89796">
    <property type="entry name" value="CoA-transferase family III (CaiB/BaiF)"/>
    <property type="match status" value="1"/>
</dbReference>
<evidence type="ECO:0000256" key="1">
    <source>
        <dbReference type="ARBA" id="ARBA00022679"/>
    </source>
</evidence>
<dbReference type="AlphaFoldDB" id="A0A2B7I9D6"/>
<dbReference type="Gene3D" id="3.30.1540.10">
    <property type="entry name" value="formyl-coa transferase, domain 3"/>
    <property type="match status" value="1"/>
</dbReference>
<dbReference type="InterPro" id="IPR050483">
    <property type="entry name" value="CoA-transferase_III_domain"/>
</dbReference>
<gene>
    <name evidence="4" type="ORF">B1B09_08600</name>
    <name evidence="3" type="ORF">DXN06_08785</name>
</gene>
<evidence type="ECO:0000256" key="2">
    <source>
        <dbReference type="SAM" id="MobiDB-lite"/>
    </source>
</evidence>
<accession>A0A2B7I9D6</accession>
<sequence>MSKGVLEGVKVLDLSRVLAGPYCGAFLADLGADVVKVEAPNGDDARHLGPFKGEESVYFAELNHGKRSVVLNFKDPKDHERFMKLVEHADVVLENFRPGVTKRLGVDAESVHKTNPRIIYASISGFGQEGPFRNRPAYDLIVQAMSGIMAATGPEGGKPTRVGESLGDVVSGIFAGWAICAALYERERTGVGRTVDVSMFNSLLALQVTNLSLLLADGKLPGRIGNRHPVSVPFDTYPAKDGLVALAVANDRIWARLADLMGRPDLGANDAYLGDMNRANKRQELTQLVSGWTQTMTVAELLRKTEEAGVPAAPIWDLKEALESEHVVARHSLGHFTHPELGKMPYLRFPADFGCGNLEVSSESSPRLGEQTAGAVAAEWGRSANDDK</sequence>
<dbReference type="Proteomes" id="UP000256621">
    <property type="component" value="Chromosome"/>
</dbReference>
<reference evidence="3 6" key="2">
    <citation type="submission" date="2018-08" db="EMBL/GenBank/DDBJ databases">
        <title>Genome sequencing of Cutibacterium acnes KCOM 1315.</title>
        <authorList>
            <person name="Kook J.-K."/>
            <person name="Park S.-N."/>
            <person name="Lim Y.K."/>
        </authorList>
    </citation>
    <scope>NUCLEOTIDE SEQUENCE [LARGE SCALE GENOMIC DNA]</scope>
    <source>
        <strain evidence="3 6">KCOM 1315</strain>
    </source>
</reference>
<keyword evidence="1 4" id="KW-0808">Transferase</keyword>
<evidence type="ECO:0000313" key="3">
    <source>
        <dbReference type="EMBL" id="AXM07217.1"/>
    </source>
</evidence>
<dbReference type="OMA" id="LFCEVAN"/>
<organism evidence="4 5">
    <name type="scientific">Cutibacterium acnes</name>
    <name type="common">Propionibacterium acnes</name>
    <dbReference type="NCBI Taxonomy" id="1747"/>
    <lineage>
        <taxon>Bacteria</taxon>
        <taxon>Bacillati</taxon>
        <taxon>Actinomycetota</taxon>
        <taxon>Actinomycetes</taxon>
        <taxon>Propionibacteriales</taxon>
        <taxon>Propionibacteriaceae</taxon>
        <taxon>Cutibacterium</taxon>
    </lineage>
</organism>
<dbReference type="Pfam" id="PF02515">
    <property type="entry name" value="CoA_transf_3"/>
    <property type="match status" value="1"/>
</dbReference>
<name>A0A2B7I9D6_CUTAC</name>
<dbReference type="InterPro" id="IPR023606">
    <property type="entry name" value="CoA-Trfase_III_dom_1_sf"/>
</dbReference>
<dbReference type="EMBL" id="CP031442">
    <property type="protein sequence ID" value="AXM07217.1"/>
    <property type="molecule type" value="Genomic_DNA"/>
</dbReference>
<dbReference type="InterPro" id="IPR044855">
    <property type="entry name" value="CoA-Trfase_III_dom3_sf"/>
</dbReference>
<dbReference type="OrthoDB" id="3561197at2"/>
<reference evidence="4 5" key="1">
    <citation type="submission" date="2017-02" db="EMBL/GenBank/DDBJ databases">
        <title>Prevalence of linear plasmids in Cutibacterium acnes isolates obtained from cancerous prostatic tissue.</title>
        <authorList>
            <person name="Davidsson S."/>
            <person name="Bruggemann H."/>
        </authorList>
    </citation>
    <scope>NUCLEOTIDE SEQUENCE [LARGE SCALE GENOMIC DNA]</scope>
    <source>
        <strain evidence="4 5">11-78</strain>
    </source>
</reference>